<evidence type="ECO:0000313" key="1">
    <source>
        <dbReference type="EMBL" id="KFM81767.1"/>
    </source>
</evidence>
<evidence type="ECO:0000313" key="2">
    <source>
        <dbReference type="Proteomes" id="UP000054359"/>
    </source>
</evidence>
<feature type="non-terminal residue" evidence="1">
    <location>
        <position position="45"/>
    </location>
</feature>
<proteinExistence type="predicted"/>
<organism evidence="1 2">
    <name type="scientific">Stegodyphus mimosarum</name>
    <name type="common">African social velvet spider</name>
    <dbReference type="NCBI Taxonomy" id="407821"/>
    <lineage>
        <taxon>Eukaryota</taxon>
        <taxon>Metazoa</taxon>
        <taxon>Ecdysozoa</taxon>
        <taxon>Arthropoda</taxon>
        <taxon>Chelicerata</taxon>
        <taxon>Arachnida</taxon>
        <taxon>Araneae</taxon>
        <taxon>Araneomorphae</taxon>
        <taxon>Entelegynae</taxon>
        <taxon>Eresoidea</taxon>
        <taxon>Eresidae</taxon>
        <taxon>Stegodyphus</taxon>
    </lineage>
</organism>
<dbReference type="EMBL" id="KK122028">
    <property type="protein sequence ID" value="KFM81767.1"/>
    <property type="molecule type" value="Genomic_DNA"/>
</dbReference>
<protein>
    <submittedName>
        <fullName evidence="1">Uncharacterized protein</fullName>
    </submittedName>
</protein>
<keyword evidence="2" id="KW-1185">Reference proteome</keyword>
<accession>A0A087UWM8</accession>
<gene>
    <name evidence="1" type="ORF">X975_08591</name>
</gene>
<dbReference type="AlphaFoldDB" id="A0A087UWM8"/>
<reference evidence="1 2" key="1">
    <citation type="submission" date="2013-11" db="EMBL/GenBank/DDBJ databases">
        <title>Genome sequencing of Stegodyphus mimosarum.</title>
        <authorList>
            <person name="Bechsgaard J."/>
        </authorList>
    </citation>
    <scope>NUCLEOTIDE SEQUENCE [LARGE SCALE GENOMIC DNA]</scope>
</reference>
<dbReference type="Proteomes" id="UP000054359">
    <property type="component" value="Unassembled WGS sequence"/>
</dbReference>
<name>A0A087UWM8_STEMI</name>
<sequence length="45" mass="5272">MLYTDNAERELSSHYPPDFMNALFNSIGFNEYFQQFTSSLSNKLC</sequence>